<protein>
    <submittedName>
        <fullName evidence="1">Uncharacterized protein</fullName>
    </submittedName>
</protein>
<gene>
    <name evidence="1" type="ORF">N7460_005383</name>
</gene>
<evidence type="ECO:0000313" key="1">
    <source>
        <dbReference type="EMBL" id="KAJ6044028.1"/>
    </source>
</evidence>
<keyword evidence="2" id="KW-1185">Reference proteome</keyword>
<proteinExistence type="predicted"/>
<comment type="caution">
    <text evidence="1">The sequence shown here is derived from an EMBL/GenBank/DDBJ whole genome shotgun (WGS) entry which is preliminary data.</text>
</comment>
<dbReference type="AlphaFoldDB" id="A0AAD6IEU2"/>
<dbReference type="EMBL" id="JAQJZL010000004">
    <property type="protein sequence ID" value="KAJ6044028.1"/>
    <property type="molecule type" value="Genomic_DNA"/>
</dbReference>
<reference evidence="1" key="2">
    <citation type="submission" date="2023-01" db="EMBL/GenBank/DDBJ databases">
        <authorList>
            <person name="Petersen C."/>
        </authorList>
    </citation>
    <scope>NUCLEOTIDE SEQUENCE</scope>
    <source>
        <strain evidence="1">IBT 15450</strain>
    </source>
</reference>
<dbReference type="Proteomes" id="UP001219568">
    <property type="component" value="Unassembled WGS sequence"/>
</dbReference>
<accession>A0AAD6IEU2</accession>
<reference evidence="1" key="1">
    <citation type="journal article" date="2023" name="IMA Fungus">
        <title>Comparative genomic study of the Penicillium genus elucidates a diverse pangenome and 15 lateral gene transfer events.</title>
        <authorList>
            <person name="Petersen C."/>
            <person name="Sorensen T."/>
            <person name="Nielsen M.R."/>
            <person name="Sondergaard T.E."/>
            <person name="Sorensen J.L."/>
            <person name="Fitzpatrick D.A."/>
            <person name="Frisvad J.C."/>
            <person name="Nielsen K.L."/>
        </authorList>
    </citation>
    <scope>NUCLEOTIDE SEQUENCE</scope>
    <source>
        <strain evidence="1">IBT 15450</strain>
    </source>
</reference>
<organism evidence="1 2">
    <name type="scientific">Penicillium canescens</name>
    <dbReference type="NCBI Taxonomy" id="5083"/>
    <lineage>
        <taxon>Eukaryota</taxon>
        <taxon>Fungi</taxon>
        <taxon>Dikarya</taxon>
        <taxon>Ascomycota</taxon>
        <taxon>Pezizomycotina</taxon>
        <taxon>Eurotiomycetes</taxon>
        <taxon>Eurotiomycetidae</taxon>
        <taxon>Eurotiales</taxon>
        <taxon>Aspergillaceae</taxon>
        <taxon>Penicillium</taxon>
    </lineage>
</organism>
<name>A0AAD6IEU2_PENCN</name>
<sequence>MKDGEEQWILKSEEQEHLDKLCRPGIPFSTPSLPVFKEEETLSSSPSEESWAIEGESKELELIEIYRLCPGLES</sequence>
<evidence type="ECO:0000313" key="2">
    <source>
        <dbReference type="Proteomes" id="UP001219568"/>
    </source>
</evidence>